<evidence type="ECO:0000256" key="3">
    <source>
        <dbReference type="PROSITE-ProRule" id="PRU00708"/>
    </source>
</evidence>
<evidence type="ECO:0000256" key="2">
    <source>
        <dbReference type="ARBA" id="ARBA00022737"/>
    </source>
</evidence>
<proteinExistence type="inferred from homology"/>
<dbReference type="PANTHER" id="PTHR47936">
    <property type="entry name" value="PPR_LONG DOMAIN-CONTAINING PROTEIN"/>
    <property type="match status" value="1"/>
</dbReference>
<dbReference type="InterPro" id="IPR011990">
    <property type="entry name" value="TPR-like_helical_dom_sf"/>
</dbReference>
<dbReference type="PANTHER" id="PTHR47936:SF3">
    <property type="entry name" value="PENTACOTRIPEPTIDE-REPEAT REGION OF PRORP DOMAIN-CONTAINING PROTEIN"/>
    <property type="match status" value="1"/>
</dbReference>
<accession>A0A2N9ITC3</accession>
<dbReference type="InterPro" id="IPR002885">
    <property type="entry name" value="PPR_rpt"/>
</dbReference>
<feature type="repeat" description="PPR" evidence="3">
    <location>
        <begin position="210"/>
        <end position="244"/>
    </location>
</feature>
<organism evidence="5">
    <name type="scientific">Fagus sylvatica</name>
    <name type="common">Beechnut</name>
    <dbReference type="NCBI Taxonomy" id="28930"/>
    <lineage>
        <taxon>Eukaryota</taxon>
        <taxon>Viridiplantae</taxon>
        <taxon>Streptophyta</taxon>
        <taxon>Embryophyta</taxon>
        <taxon>Tracheophyta</taxon>
        <taxon>Spermatophyta</taxon>
        <taxon>Magnoliopsida</taxon>
        <taxon>eudicotyledons</taxon>
        <taxon>Gunneridae</taxon>
        <taxon>Pentapetalae</taxon>
        <taxon>rosids</taxon>
        <taxon>fabids</taxon>
        <taxon>Fagales</taxon>
        <taxon>Fagaceae</taxon>
        <taxon>Fagus</taxon>
    </lineage>
</organism>
<reference evidence="5" key="1">
    <citation type="submission" date="2018-02" db="EMBL/GenBank/DDBJ databases">
        <authorList>
            <person name="Cohen D.B."/>
            <person name="Kent A.D."/>
        </authorList>
    </citation>
    <scope>NUCLEOTIDE SEQUENCE</scope>
</reference>
<feature type="repeat" description="PPR" evidence="3">
    <location>
        <begin position="175"/>
        <end position="209"/>
    </location>
</feature>
<comment type="similarity">
    <text evidence="1">Belongs to the PPR family. P subfamily.</text>
</comment>
<feature type="domain" description="PROP1-like PPR" evidence="4">
    <location>
        <begin position="120"/>
        <end position="238"/>
    </location>
</feature>
<dbReference type="Gene3D" id="1.25.40.10">
    <property type="entry name" value="Tetratricopeptide repeat domain"/>
    <property type="match status" value="2"/>
</dbReference>
<keyword evidence="2" id="KW-0677">Repeat</keyword>
<dbReference type="InterPro" id="IPR033443">
    <property type="entry name" value="PROP1-like_PPR_dom"/>
</dbReference>
<evidence type="ECO:0000259" key="4">
    <source>
        <dbReference type="Pfam" id="PF17177"/>
    </source>
</evidence>
<sequence>MLIFRKFPHKPHNSLSILSRFFKSQNPEPFPDVPTSAYYDELVNSAGRAGVFDTVRDLLNKRFKDGCFNTTNTFKFITNKDEASLPLLLDELTQTLSRLDKGFTRKSAFDSLVARLCKLNQIDLALRVVEKMASGGYGLNACTFHPILSVLTRNKEMERAWCVVNLMREFQITPDLTAYNYFLMAYCFVGDLTSAAEVLTRMEMEGVKADTRTYDALVLGACKTGKVEGAFVLLRSMVDDGIPALLSTHMYVINVLLKLGYYAQAVDFVRCFAGRDTWMDKNNFGGLASKLIDLKRFDEAKLVLDEMKTRDLEMEDKLRDFYQINFKDKH</sequence>
<dbReference type="AlphaFoldDB" id="A0A2N9ITC3"/>
<dbReference type="PROSITE" id="PS51375">
    <property type="entry name" value="PPR"/>
    <property type="match status" value="2"/>
</dbReference>
<name>A0A2N9ITC3_FAGSY</name>
<evidence type="ECO:0000313" key="5">
    <source>
        <dbReference type="EMBL" id="SPD28696.1"/>
    </source>
</evidence>
<gene>
    <name evidence="5" type="ORF">FSB_LOCUS56578</name>
</gene>
<dbReference type="Pfam" id="PF17177">
    <property type="entry name" value="PPR_long"/>
    <property type="match status" value="1"/>
</dbReference>
<dbReference type="EMBL" id="OIVN01006241">
    <property type="protein sequence ID" value="SPD28696.1"/>
    <property type="molecule type" value="Genomic_DNA"/>
</dbReference>
<dbReference type="NCBIfam" id="TIGR00756">
    <property type="entry name" value="PPR"/>
    <property type="match status" value="2"/>
</dbReference>
<protein>
    <recommendedName>
        <fullName evidence="4">PROP1-like PPR domain-containing protein</fullName>
    </recommendedName>
</protein>
<evidence type="ECO:0000256" key="1">
    <source>
        <dbReference type="ARBA" id="ARBA00007626"/>
    </source>
</evidence>